<organism evidence="2 3">
    <name type="scientific">Methanolobus sediminis</name>
    <dbReference type="NCBI Taxonomy" id="3072978"/>
    <lineage>
        <taxon>Archaea</taxon>
        <taxon>Methanobacteriati</taxon>
        <taxon>Methanobacteriota</taxon>
        <taxon>Stenosarchaea group</taxon>
        <taxon>Methanomicrobia</taxon>
        <taxon>Methanosarcinales</taxon>
        <taxon>Methanosarcinaceae</taxon>
        <taxon>Methanolobus</taxon>
    </lineage>
</organism>
<proteinExistence type="predicted"/>
<dbReference type="InterPro" id="IPR025883">
    <property type="entry name" value="Cadherin-like_domain"/>
</dbReference>
<dbReference type="Gene3D" id="2.60.40.3490">
    <property type="match status" value="1"/>
</dbReference>
<feature type="domain" description="Cadherin-like beta-sandwich-like" evidence="1">
    <location>
        <begin position="235"/>
        <end position="327"/>
    </location>
</feature>
<accession>A0AA51UJ11</accession>
<dbReference type="InterPro" id="IPR038480">
    <property type="entry name" value="YuaB-like_sf"/>
</dbReference>
<evidence type="ECO:0000259" key="1">
    <source>
        <dbReference type="Pfam" id="PF12733"/>
    </source>
</evidence>
<dbReference type="InterPro" id="IPR034650">
    <property type="entry name" value="YuaB-like"/>
</dbReference>
<dbReference type="AlphaFoldDB" id="A0AA51UJ11"/>
<dbReference type="GeneID" id="84233062"/>
<protein>
    <submittedName>
        <fullName evidence="2">Cadherin-like beta sandwich domain-containing protein</fullName>
    </submittedName>
</protein>
<evidence type="ECO:0000313" key="3">
    <source>
        <dbReference type="Proteomes" id="UP001182908"/>
    </source>
</evidence>
<dbReference type="KEGG" id="mseb:RE474_10055"/>
<dbReference type="RefSeq" id="WP_309310239.1">
    <property type="nucleotide sequence ID" value="NZ_CP133592.1"/>
</dbReference>
<sequence length="421" mass="42664">MSAQNATFNFISGNVSDGVEIDAENSTFQFIAGNISGGVSLTEPSRVVINATATGLPEITVEGSAEGSDIDNLGNEELELIAEANVTVAGTINVTGVIPTERTARGSLSLSPTSAIYNNNIDMVITYTLGEGLTNGMVNITVPTGFTIADTDDLTIAGAAATVATNVNAAYNGNILTISNVDINKDQTIVLALGTQAISSSGTYDFTANATNTSKLTSNEATARFTSLLNNDADLSALAVSSGSLNPVFSSGTTNYTVNVTYDISSIDVTATLSDSNASLMINGEAATSAVAKSVTLEAAGEATVISVVVAAEDGITTKTYNLTVNRAATDTTPSATTSGITSQTLGAVGSKEVTLNVTVQNAAGDALTGYVATDFTVVIDGGSAVDFSGSPFSGFTDNSDGNYTVVYTGVADGTGYAFQL</sequence>
<dbReference type="Pfam" id="PF17735">
    <property type="entry name" value="BslA"/>
    <property type="match status" value="1"/>
</dbReference>
<name>A0AA51UJ11_9EURY</name>
<gene>
    <name evidence="2" type="ORF">RE474_10055</name>
</gene>
<evidence type="ECO:0000313" key="2">
    <source>
        <dbReference type="EMBL" id="WMW24427.1"/>
    </source>
</evidence>
<dbReference type="Pfam" id="PF12733">
    <property type="entry name" value="Cadherin-like"/>
    <property type="match status" value="1"/>
</dbReference>
<reference evidence="2 3" key="1">
    <citation type="submission" date="2023-08" db="EMBL/GenBank/DDBJ databases">
        <title>Methanolobus mangrovi sp. nov. and Methanolobus sediminis sp. nov, two novel methylotrophic methanogens isolated from mangrove sediments in China.</title>
        <authorList>
            <person name="Zhou J."/>
        </authorList>
    </citation>
    <scope>NUCLEOTIDE SEQUENCE [LARGE SCALE GENOMIC DNA]</scope>
    <source>
        <strain evidence="2 3">FTZ6</strain>
    </source>
</reference>
<dbReference type="Proteomes" id="UP001182908">
    <property type="component" value="Chromosome"/>
</dbReference>
<keyword evidence="3" id="KW-1185">Reference proteome</keyword>
<dbReference type="EMBL" id="CP133592">
    <property type="protein sequence ID" value="WMW24427.1"/>
    <property type="molecule type" value="Genomic_DNA"/>
</dbReference>